<gene>
    <name evidence="1" type="ORF">C9J12_23035</name>
</gene>
<evidence type="ECO:0000313" key="2">
    <source>
        <dbReference type="Proteomes" id="UP000240987"/>
    </source>
</evidence>
<sequence>MINYFSIDTCFVSLAINIMKKMTIGKYFSNEKYFLNKFVFYEKNPINTGLVAILDQDHKNI</sequence>
<comment type="caution">
    <text evidence="1">The sequence shown here is derived from an EMBL/GenBank/DDBJ whole genome shotgun (WGS) entry which is preliminary data.</text>
</comment>
<organism evidence="1 2">
    <name type="scientific">Photobacterium frigidiphilum</name>
    <dbReference type="NCBI Taxonomy" id="264736"/>
    <lineage>
        <taxon>Bacteria</taxon>
        <taxon>Pseudomonadati</taxon>
        <taxon>Pseudomonadota</taxon>
        <taxon>Gammaproteobacteria</taxon>
        <taxon>Vibrionales</taxon>
        <taxon>Vibrionaceae</taxon>
        <taxon>Photobacterium</taxon>
    </lineage>
</organism>
<evidence type="ECO:0000313" key="1">
    <source>
        <dbReference type="EMBL" id="PSU45315.1"/>
    </source>
</evidence>
<dbReference type="AlphaFoldDB" id="A0A2T3J943"/>
<dbReference type="EMBL" id="PYMJ01000032">
    <property type="protein sequence ID" value="PSU45315.1"/>
    <property type="molecule type" value="Genomic_DNA"/>
</dbReference>
<dbReference type="Proteomes" id="UP000240987">
    <property type="component" value="Unassembled WGS sequence"/>
</dbReference>
<proteinExistence type="predicted"/>
<reference evidence="1 2" key="1">
    <citation type="submission" date="2018-01" db="EMBL/GenBank/DDBJ databases">
        <title>Whole genome sequencing of Histamine producing bacteria.</title>
        <authorList>
            <person name="Butler K."/>
        </authorList>
    </citation>
    <scope>NUCLEOTIDE SEQUENCE [LARGE SCALE GENOMIC DNA]</scope>
    <source>
        <strain evidence="1 2">JCM 12947</strain>
    </source>
</reference>
<accession>A0A2T3J943</accession>
<name>A0A2T3J943_9GAMM</name>
<keyword evidence="2" id="KW-1185">Reference proteome</keyword>
<protein>
    <submittedName>
        <fullName evidence="1">Uncharacterized protein</fullName>
    </submittedName>
</protein>